<gene>
    <name evidence="1" type="ORF">AWOD_I_1343</name>
</gene>
<dbReference type="AlphaFoldDB" id="A0A090IL14"/>
<evidence type="ECO:0000313" key="2">
    <source>
        <dbReference type="Proteomes" id="UP000032427"/>
    </source>
</evidence>
<dbReference type="OrthoDB" id="5918350at2"/>
<sequence>MDNVAIALHQLNRAIDLYVNDQDFVSTITLSNAAQSCFVKRWAIENQARACEDVIFNSTHSHVSHSQTYNHKMDIYVSITAEESHDEWEAKAVQSLMYCCDSVMKLHLPRSKQVSDFVRSKSKILVY</sequence>
<dbReference type="HOGENOM" id="CLU_2002951_0_0_6"/>
<reference evidence="2" key="1">
    <citation type="submission" date="2014-09" db="EMBL/GenBank/DDBJ databases">
        <authorList>
            <person name="Hjerde E."/>
        </authorList>
    </citation>
    <scope>NUCLEOTIDE SEQUENCE [LARGE SCALE GENOMIC DNA]</scope>
    <source>
        <strain evidence="2">06/09/139</strain>
    </source>
</reference>
<dbReference type="PATRIC" id="fig|80852.17.peg.1381"/>
<organism evidence="1 2">
    <name type="scientific">Aliivibrio wodanis</name>
    <dbReference type="NCBI Taxonomy" id="80852"/>
    <lineage>
        <taxon>Bacteria</taxon>
        <taxon>Pseudomonadati</taxon>
        <taxon>Pseudomonadota</taxon>
        <taxon>Gammaproteobacteria</taxon>
        <taxon>Vibrionales</taxon>
        <taxon>Vibrionaceae</taxon>
        <taxon>Aliivibrio</taxon>
    </lineage>
</organism>
<keyword evidence="2" id="KW-1185">Reference proteome</keyword>
<protein>
    <submittedName>
        <fullName evidence="1">Uncharacterized protein</fullName>
    </submittedName>
</protein>
<evidence type="ECO:0000313" key="1">
    <source>
        <dbReference type="EMBL" id="CED71421.1"/>
    </source>
</evidence>
<name>A0A090IL14_9GAMM</name>
<dbReference type="Proteomes" id="UP000032427">
    <property type="component" value="Chromosome 1"/>
</dbReference>
<dbReference type="EMBL" id="LN554846">
    <property type="protein sequence ID" value="CED71421.1"/>
    <property type="molecule type" value="Genomic_DNA"/>
</dbReference>
<proteinExistence type="predicted"/>
<dbReference type="KEGG" id="awd:AWOD_I_1343"/>
<dbReference type="GeneID" id="28540901"/>
<dbReference type="STRING" id="80852.AWOD_I_1343"/>
<accession>A0A090IL14</accession>